<comment type="catalytic activity">
    <reaction evidence="1">
        <text>Hydrolysis of Pro-|-Xaa &gt;&gt; Ala-|-Xaa in oligopeptides.</text>
        <dbReference type="EC" id="3.4.21.26"/>
    </reaction>
</comment>
<evidence type="ECO:0000259" key="9">
    <source>
        <dbReference type="Pfam" id="PF02897"/>
    </source>
</evidence>
<dbReference type="InterPro" id="IPR051167">
    <property type="entry name" value="Prolyl_oligopep/macrocyclase"/>
</dbReference>
<dbReference type="EC" id="3.4.21.26" evidence="3"/>
<dbReference type="AlphaFoldDB" id="A0A099CRT2"/>
<comment type="similarity">
    <text evidence="2">Belongs to the peptidase S9A family.</text>
</comment>
<keyword evidence="6" id="KW-0720">Serine protease</keyword>
<evidence type="ECO:0000313" key="11">
    <source>
        <dbReference type="Proteomes" id="UP000029708"/>
    </source>
</evidence>
<evidence type="ECO:0000256" key="5">
    <source>
        <dbReference type="ARBA" id="ARBA00022801"/>
    </source>
</evidence>
<dbReference type="HOGENOM" id="CLU_011290_1_1_6"/>
<evidence type="ECO:0000256" key="4">
    <source>
        <dbReference type="ARBA" id="ARBA00022670"/>
    </source>
</evidence>
<dbReference type="InterPro" id="IPR002471">
    <property type="entry name" value="Pept_S9_AS"/>
</dbReference>
<evidence type="ECO:0000259" key="8">
    <source>
        <dbReference type="Pfam" id="PF00326"/>
    </source>
</evidence>
<dbReference type="Gene3D" id="2.130.10.120">
    <property type="entry name" value="Prolyl oligopeptidase, N-terminal domain"/>
    <property type="match status" value="1"/>
</dbReference>
<organism evidence="10 11">
    <name type="scientific">Oleiagrimonas soli</name>
    <dbReference type="NCBI Taxonomy" id="1543381"/>
    <lineage>
        <taxon>Bacteria</taxon>
        <taxon>Pseudomonadati</taxon>
        <taxon>Pseudomonadota</taxon>
        <taxon>Gammaproteobacteria</taxon>
        <taxon>Lysobacterales</taxon>
        <taxon>Rhodanobacteraceae</taxon>
        <taxon>Oleiagrimonas</taxon>
    </lineage>
</organism>
<protein>
    <recommendedName>
        <fullName evidence="3">prolyl oligopeptidase</fullName>
        <ecNumber evidence="3">3.4.21.26</ecNumber>
    </recommendedName>
</protein>
<dbReference type="InterPro" id="IPR001375">
    <property type="entry name" value="Peptidase_S9_cat"/>
</dbReference>
<evidence type="ECO:0000256" key="2">
    <source>
        <dbReference type="ARBA" id="ARBA00005228"/>
    </source>
</evidence>
<gene>
    <name evidence="10" type="ORF">LF63_0114220</name>
</gene>
<reference evidence="10 11" key="1">
    <citation type="submission" date="2014-09" db="EMBL/GenBank/DDBJ databases">
        <title>Xanthomonadaceae 3.5X direct submission.</title>
        <authorList>
            <person name="Fang T."/>
            <person name="Wang H."/>
        </authorList>
    </citation>
    <scope>NUCLEOTIDE SEQUENCE [LARGE SCALE GENOMIC DNA]</scope>
    <source>
        <strain evidence="10 11">3.5X</strain>
    </source>
</reference>
<dbReference type="GO" id="GO:0070012">
    <property type="term" value="F:oligopeptidase activity"/>
    <property type="evidence" value="ECO:0007669"/>
    <property type="project" value="TreeGrafter"/>
</dbReference>
<evidence type="ECO:0000256" key="6">
    <source>
        <dbReference type="ARBA" id="ARBA00022825"/>
    </source>
</evidence>
<dbReference type="STRING" id="1543381.LF63_0114220"/>
<dbReference type="PROSITE" id="PS00708">
    <property type="entry name" value="PRO_ENDOPEP_SER"/>
    <property type="match status" value="1"/>
</dbReference>
<proteinExistence type="inferred from homology"/>
<dbReference type="PRINTS" id="PR00862">
    <property type="entry name" value="PROLIGOPTASE"/>
</dbReference>
<feature type="chain" id="PRO_5001944149" description="prolyl oligopeptidase" evidence="7">
    <location>
        <begin position="22"/>
        <end position="723"/>
    </location>
</feature>
<dbReference type="Pfam" id="PF00326">
    <property type="entry name" value="Peptidase_S9"/>
    <property type="match status" value="1"/>
</dbReference>
<keyword evidence="4" id="KW-0645">Protease</keyword>
<comment type="caution">
    <text evidence="10">The sequence shown here is derived from an EMBL/GenBank/DDBJ whole genome shotgun (WGS) entry which is preliminary data.</text>
</comment>
<evidence type="ECO:0000256" key="7">
    <source>
        <dbReference type="SAM" id="SignalP"/>
    </source>
</evidence>
<dbReference type="InterPro" id="IPR029058">
    <property type="entry name" value="AB_hydrolase_fold"/>
</dbReference>
<keyword evidence="11" id="KW-1185">Reference proteome</keyword>
<dbReference type="PANTHER" id="PTHR42881:SF2">
    <property type="entry name" value="PROLYL ENDOPEPTIDASE"/>
    <property type="match status" value="1"/>
</dbReference>
<sequence>MRVFPLAVVAALIMGTGIAHAQDGAVHTRSSTEMTLLDTKGAPPEVPPPHTARHAASSTLHGVVVQDPYRWLENPDDPAVQQWIKAQNGYTEHVIDTMPGNEALSKRVRALAITSTTRSAPRMAGGTLFYMQETPPQPQPVLMAQAWPDGKARALVDLNKDGGGEAITAYWPSPSGRYLAYGTAEGGSELTTIHVLDVKTGQSLADTLPYAGGGTTPQGLAWDADEHGFVYVRFPLPPSGQDVKQFNAELVHHTLGASAGSDKVVFGKGYSEVAEYRLLSSPGAKRLAVLANIGDGGAAEVYVRRDGHFQKLLGRRSNVRGASWIGQRLVLEEFAAAPRGRLLVREPSGELHVLLPPAKGAVQGVTPMGDGFAVVRSWGPDWWIDQYDDHAKFVRRVPLPKSGIGIGGIAAEHGREHALISYGGWGLPSRWVDYDTRTGKLTTVFEVKPASDAYAKIRVQRIDGVSKDGTHVPVTVLSMPGVTPNGKRPTILYSYGGFDIPITPHFVGPYLAWLERGGVLAYANIRGGNEFGEAWHAQGQKLHKQNVFDDFYAAGQALKKAHWTDTAHLGIMGGSNGGLLMGTQIVQHPTAYRAVVSMVGIYDMIRHETNFANGKYNVSEYGSVSDAAQFRATLKYSPLQNVKPKTPYPAVLMTTGANDPRVAPWQSRKFTAALQNASNSGQPILLLTRMHAGHGIGAPFAQRVGNTALALGFFAGELGLDVH</sequence>
<dbReference type="GO" id="GO:0006508">
    <property type="term" value="P:proteolysis"/>
    <property type="evidence" value="ECO:0007669"/>
    <property type="project" value="UniProtKB-KW"/>
</dbReference>
<dbReference type="Proteomes" id="UP000029708">
    <property type="component" value="Unassembled WGS sequence"/>
</dbReference>
<dbReference type="InterPro" id="IPR002470">
    <property type="entry name" value="Peptidase_S9A"/>
</dbReference>
<dbReference type="SUPFAM" id="SSF53474">
    <property type="entry name" value="alpha/beta-Hydrolases"/>
    <property type="match status" value="1"/>
</dbReference>
<dbReference type="MEROPS" id="S09.076"/>
<dbReference type="GO" id="GO:0005829">
    <property type="term" value="C:cytosol"/>
    <property type="evidence" value="ECO:0007669"/>
    <property type="project" value="TreeGrafter"/>
</dbReference>
<dbReference type="GO" id="GO:0004252">
    <property type="term" value="F:serine-type endopeptidase activity"/>
    <property type="evidence" value="ECO:0007669"/>
    <property type="project" value="UniProtKB-EC"/>
</dbReference>
<evidence type="ECO:0000313" key="10">
    <source>
        <dbReference type="EMBL" id="KGI76713.1"/>
    </source>
</evidence>
<evidence type="ECO:0000256" key="1">
    <source>
        <dbReference type="ARBA" id="ARBA00001070"/>
    </source>
</evidence>
<dbReference type="PANTHER" id="PTHR42881">
    <property type="entry name" value="PROLYL ENDOPEPTIDASE"/>
    <property type="match status" value="1"/>
</dbReference>
<feature type="domain" description="Peptidase S9A N-terminal" evidence="9">
    <location>
        <begin position="49"/>
        <end position="443"/>
    </location>
</feature>
<feature type="signal peptide" evidence="7">
    <location>
        <begin position="1"/>
        <end position="21"/>
    </location>
</feature>
<dbReference type="Pfam" id="PF02897">
    <property type="entry name" value="Peptidase_S9_N"/>
    <property type="match status" value="1"/>
</dbReference>
<accession>A0A099CRT2</accession>
<dbReference type="InterPro" id="IPR023302">
    <property type="entry name" value="Pept_S9A_N"/>
</dbReference>
<keyword evidence="5" id="KW-0378">Hydrolase</keyword>
<dbReference type="OrthoDB" id="9801421at2"/>
<keyword evidence="7" id="KW-0732">Signal</keyword>
<name>A0A099CRT2_9GAMM</name>
<feature type="domain" description="Peptidase S9 prolyl oligopeptidase catalytic" evidence="8">
    <location>
        <begin position="511"/>
        <end position="719"/>
    </location>
</feature>
<evidence type="ECO:0000256" key="3">
    <source>
        <dbReference type="ARBA" id="ARBA00011897"/>
    </source>
</evidence>
<dbReference type="EMBL" id="JROI01000016">
    <property type="protein sequence ID" value="KGI76713.1"/>
    <property type="molecule type" value="Genomic_DNA"/>
</dbReference>
<dbReference type="Gene3D" id="3.40.50.1820">
    <property type="entry name" value="alpha/beta hydrolase"/>
    <property type="match status" value="1"/>
</dbReference>
<dbReference type="SUPFAM" id="SSF50993">
    <property type="entry name" value="Peptidase/esterase 'gauge' domain"/>
    <property type="match status" value="1"/>
</dbReference>